<evidence type="ECO:0000313" key="1">
    <source>
        <dbReference type="EMBL" id="MDE5415853.1"/>
    </source>
</evidence>
<name>A0ABT5VK69_9BACI</name>
<reference evidence="1" key="1">
    <citation type="submission" date="2024-05" db="EMBL/GenBank/DDBJ databases">
        <title>Alkalihalobacillus sp. strain MEB203 novel alkaliphilic bacterium from Lonar Lake, India.</title>
        <authorList>
            <person name="Joshi A."/>
            <person name="Thite S."/>
            <person name="Mengade P."/>
        </authorList>
    </citation>
    <scope>NUCLEOTIDE SEQUENCE</scope>
    <source>
        <strain evidence="1">MEB 203</strain>
    </source>
</reference>
<sequence length="326" mass="38748">MAHLIKLEDYISRYQFDMQRYPTQFTRMKKERWYYLKNEWEQLQYSNPNEDILQVNTLAEEMSSQANIFKSTVQKLKRWNFFFKDKKGEEVEVIEIAGDEEEDRLSLKAKNLEHLKKLFLDDLYQSQIMWASSSLLERSYLNPKYKYDQQLRFFAQEIPDNFFLMYSPVFWIKQAPVDMDIVLISPSEIQCITVLEGSEHSVFEASSDRFWVEHVHKKERKLLSPIVAANRMASIIKDILQENNCEFPIKRTVLSKDCIIDYKGQGLKVELVDKRSFSQWHEKLKKHPSPIKSQQLKVAKLLLDHCHTSAHVRQRVESDNPDQDQS</sequence>
<dbReference type="Proteomes" id="UP001148125">
    <property type="component" value="Unassembled WGS sequence"/>
</dbReference>
<comment type="caution">
    <text evidence="1">The sequence shown here is derived from an EMBL/GenBank/DDBJ whole genome shotgun (WGS) entry which is preliminary data.</text>
</comment>
<organism evidence="1 2">
    <name type="scientific">Alkalihalobacterium chitinilyticum</name>
    <dbReference type="NCBI Taxonomy" id="2980103"/>
    <lineage>
        <taxon>Bacteria</taxon>
        <taxon>Bacillati</taxon>
        <taxon>Bacillota</taxon>
        <taxon>Bacilli</taxon>
        <taxon>Bacillales</taxon>
        <taxon>Bacillaceae</taxon>
        <taxon>Alkalihalobacterium</taxon>
    </lineage>
</organism>
<protein>
    <submittedName>
        <fullName evidence="1">NERD domain-containing protein</fullName>
    </submittedName>
</protein>
<dbReference type="RefSeq" id="WP_275120445.1">
    <property type="nucleotide sequence ID" value="NZ_JAOTPO010000022.1"/>
</dbReference>
<dbReference type="EMBL" id="JAOTPO010000022">
    <property type="protein sequence ID" value="MDE5415853.1"/>
    <property type="molecule type" value="Genomic_DNA"/>
</dbReference>
<evidence type="ECO:0000313" key="2">
    <source>
        <dbReference type="Proteomes" id="UP001148125"/>
    </source>
</evidence>
<proteinExistence type="predicted"/>
<keyword evidence="2" id="KW-1185">Reference proteome</keyword>
<accession>A0ABT5VK69</accession>
<gene>
    <name evidence="1" type="ORF">N7Z68_21110</name>
</gene>